<dbReference type="AlphaFoldDB" id="A0A6N6VIG5"/>
<dbReference type="NCBIfam" id="TIGR02283">
    <property type="entry name" value="MltB_2"/>
    <property type="match status" value="1"/>
</dbReference>
<protein>
    <submittedName>
        <fullName evidence="3">Lytic murein transglycosylase</fullName>
    </submittedName>
</protein>
<feature type="domain" description="Peptidoglycan binding-like" evidence="1">
    <location>
        <begin position="369"/>
        <end position="424"/>
    </location>
</feature>
<evidence type="ECO:0000259" key="1">
    <source>
        <dbReference type="Pfam" id="PF01471"/>
    </source>
</evidence>
<dbReference type="CDD" id="cd13399">
    <property type="entry name" value="Slt35-like"/>
    <property type="match status" value="1"/>
</dbReference>
<proteinExistence type="predicted"/>
<dbReference type="PROSITE" id="PS51257">
    <property type="entry name" value="PROKAR_LIPOPROTEIN"/>
    <property type="match status" value="1"/>
</dbReference>
<dbReference type="GO" id="GO:0008933">
    <property type="term" value="F:peptidoglycan lytic transglycosylase activity"/>
    <property type="evidence" value="ECO:0007669"/>
    <property type="project" value="TreeGrafter"/>
</dbReference>
<dbReference type="Gene3D" id="1.10.101.10">
    <property type="entry name" value="PGBD-like superfamily/PGBD"/>
    <property type="match status" value="1"/>
</dbReference>
<dbReference type="Gene3D" id="1.10.530.10">
    <property type="match status" value="1"/>
</dbReference>
<name>A0A6N6VIG5_9HYPH</name>
<comment type="caution">
    <text evidence="3">The sequence shown here is derived from an EMBL/GenBank/DDBJ whole genome shotgun (WGS) entry which is preliminary data.</text>
</comment>
<dbReference type="SUPFAM" id="SSF47090">
    <property type="entry name" value="PGBD-like"/>
    <property type="match status" value="1"/>
</dbReference>
<dbReference type="Gene3D" id="1.10.8.350">
    <property type="entry name" value="Bacterial muramidase"/>
    <property type="match status" value="1"/>
</dbReference>
<dbReference type="InterPro" id="IPR011970">
    <property type="entry name" value="MltB_2"/>
</dbReference>
<feature type="domain" description="Transglycosylase SLT" evidence="2">
    <location>
        <begin position="55"/>
        <end position="348"/>
    </location>
</feature>
<reference evidence="3 4" key="1">
    <citation type="submission" date="2019-09" db="EMBL/GenBank/DDBJ databases">
        <title>Parvibaculum sedimenti sp. nov., isolated from sediment.</title>
        <authorList>
            <person name="Wang Y."/>
        </authorList>
    </citation>
    <scope>NUCLEOTIDE SEQUENCE [LARGE SCALE GENOMIC DNA]</scope>
    <source>
        <strain evidence="3 4">HXT-9</strain>
    </source>
</reference>
<dbReference type="InterPro" id="IPR036366">
    <property type="entry name" value="PGBDSf"/>
</dbReference>
<dbReference type="RefSeq" id="WP_152215430.1">
    <property type="nucleotide sequence ID" value="NZ_WESC01000005.1"/>
</dbReference>
<keyword evidence="4" id="KW-1185">Reference proteome</keyword>
<dbReference type="Pfam" id="PF01471">
    <property type="entry name" value="PG_binding_1"/>
    <property type="match status" value="1"/>
</dbReference>
<dbReference type="SUPFAM" id="SSF53955">
    <property type="entry name" value="Lysozyme-like"/>
    <property type="match status" value="1"/>
</dbReference>
<dbReference type="InterPro" id="IPR031304">
    <property type="entry name" value="SLT_2"/>
</dbReference>
<dbReference type="InterPro" id="IPR002477">
    <property type="entry name" value="Peptidoglycan-bd-like"/>
</dbReference>
<organism evidence="3 4">
    <name type="scientific">Parvibaculum sedimenti</name>
    <dbReference type="NCBI Taxonomy" id="2608632"/>
    <lineage>
        <taxon>Bacteria</taxon>
        <taxon>Pseudomonadati</taxon>
        <taxon>Pseudomonadota</taxon>
        <taxon>Alphaproteobacteria</taxon>
        <taxon>Hyphomicrobiales</taxon>
        <taxon>Parvibaculaceae</taxon>
        <taxon>Parvibaculum</taxon>
    </lineage>
</organism>
<dbReference type="InterPro" id="IPR043426">
    <property type="entry name" value="MltB-like"/>
</dbReference>
<dbReference type="InterPro" id="IPR036365">
    <property type="entry name" value="PGBD-like_sf"/>
</dbReference>
<dbReference type="InterPro" id="IPR023346">
    <property type="entry name" value="Lysozyme-like_dom_sf"/>
</dbReference>
<dbReference type="PANTHER" id="PTHR30163">
    <property type="entry name" value="MEMBRANE-BOUND LYTIC MUREIN TRANSGLYCOSYLASE B"/>
    <property type="match status" value="1"/>
</dbReference>
<dbReference type="Proteomes" id="UP000468901">
    <property type="component" value="Unassembled WGS sequence"/>
</dbReference>
<evidence type="ECO:0000313" key="4">
    <source>
        <dbReference type="Proteomes" id="UP000468901"/>
    </source>
</evidence>
<accession>A0A6N6VIG5</accession>
<gene>
    <name evidence="3" type="ORF">F2P47_06415</name>
</gene>
<dbReference type="PANTHER" id="PTHR30163:SF8">
    <property type="entry name" value="LYTIC MUREIN TRANSGLYCOSYLASE"/>
    <property type="match status" value="1"/>
</dbReference>
<sequence>MSRSFRFPRFGLRSGSLIVLGGLVLAGCADARTHVRVPETRMPMSPPVNANSERFADWLTAFRLDAMKAGISAATFDRAMRGVTPDPDVMEADQNQPEFVKPVWEYLRGALSDKRVARGKALLAENRTLFDRIEKTYGVDRHFVAAIWGLESNFGDHMGTQSVVRSLATLGFEGRRPDFGRTQLIAALQIVQAGDIPPEEMVGSWAGAMGQTQFIPTTYLAHAIDFDGDGRRDIWRSTADTLASTAHYLQVSKWQTGGHWGFEVAMPKHFDYALADMSLTKTVAEWKKLGLKRADGRAFPATDVEEKASLLLPAGYKGPAFLVLNNFRSILVYNASTSYALAVSLLADRFVGRGEIKGGWPYDERPLTRSEREELQALLTAKGYDHGKPDGIIGYNTRKAIRAYQQSVGLPPDGYPTASLLERMRAN</sequence>
<dbReference type="EMBL" id="WESC01000005">
    <property type="protein sequence ID" value="KAB7740681.1"/>
    <property type="molecule type" value="Genomic_DNA"/>
</dbReference>
<evidence type="ECO:0000259" key="2">
    <source>
        <dbReference type="Pfam" id="PF13406"/>
    </source>
</evidence>
<evidence type="ECO:0000313" key="3">
    <source>
        <dbReference type="EMBL" id="KAB7740681.1"/>
    </source>
</evidence>
<dbReference type="Pfam" id="PF13406">
    <property type="entry name" value="SLT_2"/>
    <property type="match status" value="1"/>
</dbReference>
<dbReference type="GO" id="GO:0009253">
    <property type="term" value="P:peptidoglycan catabolic process"/>
    <property type="evidence" value="ECO:0007669"/>
    <property type="project" value="TreeGrafter"/>
</dbReference>